<dbReference type="InterPro" id="IPR057666">
    <property type="entry name" value="DrpA_SLOG"/>
</dbReference>
<dbReference type="AlphaFoldDB" id="A0A2U2BAA2"/>
<keyword evidence="4" id="KW-1185">Reference proteome</keyword>
<comment type="similarity">
    <text evidence="1">Belongs to the DprA/Smf family.</text>
</comment>
<dbReference type="InterPro" id="IPR003583">
    <property type="entry name" value="Hlx-hairpin-Hlx_DNA-bd_motif"/>
</dbReference>
<dbReference type="Pfam" id="PF02481">
    <property type="entry name" value="DNA_processg_A"/>
    <property type="match status" value="1"/>
</dbReference>
<dbReference type="PANTHER" id="PTHR43022">
    <property type="entry name" value="PROTEIN SMF"/>
    <property type="match status" value="1"/>
</dbReference>
<evidence type="ECO:0000259" key="2">
    <source>
        <dbReference type="SMART" id="SM00278"/>
    </source>
</evidence>
<dbReference type="InterPro" id="IPR041614">
    <property type="entry name" value="DprA_WH"/>
</dbReference>
<dbReference type="Pfam" id="PF14520">
    <property type="entry name" value="HHH_5"/>
    <property type="match status" value="1"/>
</dbReference>
<dbReference type="InterPro" id="IPR003488">
    <property type="entry name" value="DprA"/>
</dbReference>
<feature type="domain" description="Helix-hairpin-helix DNA-binding motif class 1" evidence="2">
    <location>
        <begin position="42"/>
        <end position="61"/>
    </location>
</feature>
<dbReference type="SUPFAM" id="SSF102405">
    <property type="entry name" value="MCP/YpsA-like"/>
    <property type="match status" value="1"/>
</dbReference>
<reference evidence="3 4" key="1">
    <citation type="submission" date="2018-05" db="EMBL/GenBank/DDBJ databases">
        <title>Marinilabilia rubrum sp. nov., isolated from saltern sediment.</title>
        <authorList>
            <person name="Zhang R."/>
        </authorList>
    </citation>
    <scope>NUCLEOTIDE SEQUENCE [LARGE SCALE GENOMIC DNA]</scope>
    <source>
        <strain evidence="3 4">WTE16</strain>
    </source>
</reference>
<dbReference type="Gene3D" id="1.10.10.10">
    <property type="entry name" value="Winged helix-like DNA-binding domain superfamily/Winged helix DNA-binding domain"/>
    <property type="match status" value="1"/>
</dbReference>
<gene>
    <name evidence="3" type="primary">dprA</name>
    <name evidence="3" type="ORF">DDZ16_08705</name>
</gene>
<evidence type="ECO:0000313" key="3">
    <source>
        <dbReference type="EMBL" id="PWD99956.1"/>
    </source>
</evidence>
<name>A0A2U2BAA2_9BACT</name>
<dbReference type="Pfam" id="PF17782">
    <property type="entry name" value="WHD_DprA"/>
    <property type="match status" value="1"/>
</dbReference>
<dbReference type="InterPro" id="IPR010994">
    <property type="entry name" value="RuvA_2-like"/>
</dbReference>
<dbReference type="GO" id="GO:0009294">
    <property type="term" value="P:DNA-mediated transformation"/>
    <property type="evidence" value="ECO:0007669"/>
    <property type="project" value="InterPro"/>
</dbReference>
<feature type="domain" description="Helix-hairpin-helix DNA-binding motif class 1" evidence="2">
    <location>
        <begin position="10"/>
        <end position="29"/>
    </location>
</feature>
<protein>
    <submittedName>
        <fullName evidence="3">DNA-protecting protein DprA</fullName>
    </submittedName>
</protein>
<evidence type="ECO:0000313" key="4">
    <source>
        <dbReference type="Proteomes" id="UP000244956"/>
    </source>
</evidence>
<dbReference type="PANTHER" id="PTHR43022:SF1">
    <property type="entry name" value="PROTEIN SMF"/>
    <property type="match status" value="1"/>
</dbReference>
<comment type="caution">
    <text evidence="3">The sequence shown here is derived from an EMBL/GenBank/DDBJ whole genome shotgun (WGS) entry which is preliminary data.</text>
</comment>
<dbReference type="SUPFAM" id="SSF47781">
    <property type="entry name" value="RuvA domain 2-like"/>
    <property type="match status" value="1"/>
</dbReference>
<dbReference type="Gene3D" id="3.40.50.450">
    <property type="match status" value="1"/>
</dbReference>
<evidence type="ECO:0000256" key="1">
    <source>
        <dbReference type="ARBA" id="ARBA00006525"/>
    </source>
</evidence>
<accession>A0A2U2BAA2</accession>
<dbReference type="EMBL" id="QEWP01000005">
    <property type="protein sequence ID" value="PWD99956.1"/>
    <property type="molecule type" value="Genomic_DNA"/>
</dbReference>
<dbReference type="Proteomes" id="UP000244956">
    <property type="component" value="Unassembled WGS sequence"/>
</dbReference>
<dbReference type="InterPro" id="IPR036388">
    <property type="entry name" value="WH-like_DNA-bd_sf"/>
</dbReference>
<dbReference type="SMART" id="SM00278">
    <property type="entry name" value="HhH1"/>
    <property type="match status" value="2"/>
</dbReference>
<dbReference type="GO" id="GO:0003677">
    <property type="term" value="F:DNA binding"/>
    <property type="evidence" value="ECO:0007669"/>
    <property type="project" value="InterPro"/>
</dbReference>
<dbReference type="NCBIfam" id="TIGR00732">
    <property type="entry name" value="dprA"/>
    <property type="match status" value="1"/>
</dbReference>
<sequence>MNENKLKHRIALSLIKGIGPKLARNLVAYLGSESALFEEKMPTLAKVPGIGSALEQLLRSTDRTKILLRAEQELRFIEKHKIQPLFFSDPSYPARLSYCEDAPLMVYNHGQSFYDAPRTIGIVGTRTPTDEGTDLCEKLVADLGTRHPDTVIISGLAYGVDICAHRAALRSNLPTIGIMAHGLDRIYPSLHRDTAKEMLTKGALMTEFLSGTNPDKHNFVQRNRIIAGLSDALVVVQSARKGGALITAELARDYNRDVLAFPGRPGDKYSAGCNKLIKNNIAALIESVEDLEYALGWDAKNKAPATVQGNLFATIENEDQQSIMESLIEEKEMNLNLLSLKCGIPVSKLSATLLDLEFKGLVKSKPGGIYRVVLTT</sequence>
<dbReference type="OrthoDB" id="9785707at2"/>
<dbReference type="GO" id="GO:0006281">
    <property type="term" value="P:DNA repair"/>
    <property type="evidence" value="ECO:0007669"/>
    <property type="project" value="InterPro"/>
</dbReference>
<dbReference type="RefSeq" id="WP_109264057.1">
    <property type="nucleotide sequence ID" value="NZ_QEWP01000005.1"/>
</dbReference>
<proteinExistence type="inferred from homology"/>
<organism evidence="3 4">
    <name type="scientific">Marinilabilia rubra</name>
    <dbReference type="NCBI Taxonomy" id="2162893"/>
    <lineage>
        <taxon>Bacteria</taxon>
        <taxon>Pseudomonadati</taxon>
        <taxon>Bacteroidota</taxon>
        <taxon>Bacteroidia</taxon>
        <taxon>Marinilabiliales</taxon>
        <taxon>Marinilabiliaceae</taxon>
        <taxon>Marinilabilia</taxon>
    </lineage>
</organism>